<evidence type="ECO:0000256" key="6">
    <source>
        <dbReference type="ARBA" id="ARBA00022989"/>
    </source>
</evidence>
<dbReference type="InterPro" id="IPR013685">
    <property type="entry name" value="POTRA_FtsQ_type"/>
</dbReference>
<dbReference type="Gene3D" id="3.10.20.310">
    <property type="entry name" value="membrane protein fhac"/>
    <property type="match status" value="1"/>
</dbReference>
<dbReference type="PROSITE" id="PS51779">
    <property type="entry name" value="POTRA"/>
    <property type="match status" value="1"/>
</dbReference>
<evidence type="ECO:0000256" key="3">
    <source>
        <dbReference type="ARBA" id="ARBA00022519"/>
    </source>
</evidence>
<evidence type="ECO:0000259" key="11">
    <source>
        <dbReference type="PROSITE" id="PS51779"/>
    </source>
</evidence>
<gene>
    <name evidence="9" type="primary">ftsQ</name>
    <name evidence="12" type="ORF">FE263_09010</name>
</gene>
<sequence length="305" mass="33193">MDRPSRLLIFARRQRRLVKPALAGIVLMAAGGFALHVDHAMRSEQSFAPMRAELGRVSGLPVVEIIVQGRNMQPEASVLEALGVTRGDPLLGFSIEQARRRIDRLAFVEHATVERRLPGTVLVRLTERRPFAVWQNQGRFVLIDRNGQVVAQQGMNGKDAEAFAQLPLVVGAGAPAAAAALVDALDTQPTVRSQVVAAVRVGQRRWNLTLRSGADVLLPEGEEVPALARLAQLEDHMQLLERPLVNIDLRLPDRLQLRMRPQPAPDAADSGRPPLDHEQLPGSGVGKDSPSHIAPEGSAPTRRPA</sequence>
<organism evidence="12 13">
    <name type="scientific">Lichenicoccus roseus</name>
    <dbReference type="NCBI Taxonomy" id="2683649"/>
    <lineage>
        <taxon>Bacteria</taxon>
        <taxon>Pseudomonadati</taxon>
        <taxon>Pseudomonadota</taxon>
        <taxon>Alphaproteobacteria</taxon>
        <taxon>Acetobacterales</taxon>
        <taxon>Acetobacteraceae</taxon>
        <taxon>Lichenicoccus</taxon>
    </lineage>
</organism>
<keyword evidence="8 9" id="KW-0131">Cell cycle</keyword>
<dbReference type="Gene3D" id="3.40.50.11690">
    <property type="entry name" value="Cell division protein FtsQ/DivIB"/>
    <property type="match status" value="1"/>
</dbReference>
<dbReference type="InterPro" id="IPR045335">
    <property type="entry name" value="FtsQ_C_sf"/>
</dbReference>
<keyword evidence="6 9" id="KW-1133">Transmembrane helix</keyword>
<evidence type="ECO:0000313" key="13">
    <source>
        <dbReference type="Proteomes" id="UP000305654"/>
    </source>
</evidence>
<comment type="similarity">
    <text evidence="9">Belongs to the FtsQ/DivIB family. FtsQ subfamily.</text>
</comment>
<dbReference type="GO" id="GO:0005886">
    <property type="term" value="C:plasma membrane"/>
    <property type="evidence" value="ECO:0007669"/>
    <property type="project" value="UniProtKB-SubCell"/>
</dbReference>
<dbReference type="GO" id="GO:0090529">
    <property type="term" value="P:cell septum assembly"/>
    <property type="evidence" value="ECO:0007669"/>
    <property type="project" value="InterPro"/>
</dbReference>
<evidence type="ECO:0000256" key="7">
    <source>
        <dbReference type="ARBA" id="ARBA00023136"/>
    </source>
</evidence>
<dbReference type="Pfam" id="PF03799">
    <property type="entry name" value="FtsQ_DivIB_C"/>
    <property type="match status" value="1"/>
</dbReference>
<dbReference type="EMBL" id="VCDI01000002">
    <property type="protein sequence ID" value="TLU73659.1"/>
    <property type="molecule type" value="Genomic_DNA"/>
</dbReference>
<keyword evidence="5 9" id="KW-0812">Transmembrane</keyword>
<protein>
    <recommendedName>
        <fullName evidence="9">Cell division protein FtsQ</fullName>
    </recommendedName>
</protein>
<comment type="caution">
    <text evidence="12">The sequence shown here is derived from an EMBL/GenBank/DDBJ whole genome shotgun (WGS) entry which is preliminary data.</text>
</comment>
<comment type="subcellular location">
    <subcellularLocation>
        <location evidence="9">Cell inner membrane</location>
        <topology evidence="9">Single-pass type II membrane protein</topology>
    </subcellularLocation>
    <subcellularLocation>
        <location evidence="1">Membrane</location>
    </subcellularLocation>
    <text evidence="9">Localizes to the division septum.</text>
</comment>
<dbReference type="InterPro" id="IPR026579">
    <property type="entry name" value="FtsQ"/>
</dbReference>
<feature type="region of interest" description="Disordered" evidence="10">
    <location>
        <begin position="261"/>
        <end position="305"/>
    </location>
</feature>
<dbReference type="PANTHER" id="PTHR35851">
    <property type="entry name" value="CELL DIVISION PROTEIN FTSQ"/>
    <property type="match status" value="1"/>
</dbReference>
<proteinExistence type="inferred from homology"/>
<reference evidence="12 13" key="1">
    <citation type="submission" date="2019-05" db="EMBL/GenBank/DDBJ databases">
        <authorList>
            <person name="Pankratov T."/>
            <person name="Grouzdev D."/>
        </authorList>
    </citation>
    <scope>NUCLEOTIDE SEQUENCE [LARGE SCALE GENOMIC DNA]</scope>
    <source>
        <strain evidence="12 13">KEBCLARHB70R</strain>
    </source>
</reference>
<keyword evidence="7 9" id="KW-0472">Membrane</keyword>
<dbReference type="InterPro" id="IPR034746">
    <property type="entry name" value="POTRA"/>
</dbReference>
<dbReference type="OrthoDB" id="9783091at2"/>
<comment type="function">
    <text evidence="9">Essential cell division protein.</text>
</comment>
<dbReference type="GO" id="GO:0043093">
    <property type="term" value="P:FtsZ-dependent cytokinesis"/>
    <property type="evidence" value="ECO:0007669"/>
    <property type="project" value="UniProtKB-UniRule"/>
</dbReference>
<feature type="domain" description="POTRA" evidence="11">
    <location>
        <begin position="60"/>
        <end position="128"/>
    </location>
</feature>
<accession>A0A5R9J9I3</accession>
<dbReference type="PANTHER" id="PTHR35851:SF1">
    <property type="entry name" value="CELL DIVISION PROTEIN FTSQ"/>
    <property type="match status" value="1"/>
</dbReference>
<evidence type="ECO:0000313" key="12">
    <source>
        <dbReference type="EMBL" id="TLU73659.1"/>
    </source>
</evidence>
<keyword evidence="4 9" id="KW-0132">Cell division</keyword>
<dbReference type="Pfam" id="PF08478">
    <property type="entry name" value="POTRA_1"/>
    <property type="match status" value="1"/>
</dbReference>
<dbReference type="HAMAP" id="MF_00911">
    <property type="entry name" value="FtsQ_subfam"/>
    <property type="match status" value="1"/>
</dbReference>
<dbReference type="Proteomes" id="UP000305654">
    <property type="component" value="Unassembled WGS sequence"/>
</dbReference>
<evidence type="ECO:0000256" key="5">
    <source>
        <dbReference type="ARBA" id="ARBA00022692"/>
    </source>
</evidence>
<dbReference type="GO" id="GO:0032153">
    <property type="term" value="C:cell division site"/>
    <property type="evidence" value="ECO:0007669"/>
    <property type="project" value="UniProtKB-UniRule"/>
</dbReference>
<evidence type="ECO:0000256" key="8">
    <source>
        <dbReference type="ARBA" id="ARBA00023306"/>
    </source>
</evidence>
<keyword evidence="3 9" id="KW-0997">Cell inner membrane</keyword>
<evidence type="ECO:0000256" key="2">
    <source>
        <dbReference type="ARBA" id="ARBA00022475"/>
    </source>
</evidence>
<evidence type="ECO:0000256" key="10">
    <source>
        <dbReference type="SAM" id="MobiDB-lite"/>
    </source>
</evidence>
<dbReference type="InterPro" id="IPR005548">
    <property type="entry name" value="Cell_div_FtsQ/DivIB_C"/>
</dbReference>
<name>A0A5R9J9I3_9PROT</name>
<evidence type="ECO:0000256" key="1">
    <source>
        <dbReference type="ARBA" id="ARBA00004370"/>
    </source>
</evidence>
<keyword evidence="2 9" id="KW-1003">Cell membrane</keyword>
<feature type="transmembrane region" description="Helical" evidence="9">
    <location>
        <begin position="21"/>
        <end position="37"/>
    </location>
</feature>
<keyword evidence="13" id="KW-1185">Reference proteome</keyword>
<evidence type="ECO:0000256" key="4">
    <source>
        <dbReference type="ARBA" id="ARBA00022618"/>
    </source>
</evidence>
<evidence type="ECO:0000256" key="9">
    <source>
        <dbReference type="HAMAP-Rule" id="MF_00911"/>
    </source>
</evidence>
<dbReference type="AlphaFoldDB" id="A0A5R9J9I3"/>